<comment type="catalytic activity">
    <reaction evidence="1">
        <text>S-ubiquitinyl-[E2 ubiquitin-conjugating enzyme]-L-cysteine + [acceptor protein]-L-lysine = [E2 ubiquitin-conjugating enzyme]-L-cysteine + N(6)-ubiquitinyl-[acceptor protein]-L-lysine.</text>
        <dbReference type="EC" id="2.3.2.27"/>
    </reaction>
</comment>
<dbReference type="PROSITE" id="PS50089">
    <property type="entry name" value="ZF_RING_2"/>
    <property type="match status" value="1"/>
</dbReference>
<accession>A0A7M5XEX6</accession>
<evidence type="ECO:0000259" key="18">
    <source>
        <dbReference type="PROSITE" id="PS50089"/>
    </source>
</evidence>
<feature type="compositionally biased region" description="Polar residues" evidence="17">
    <location>
        <begin position="237"/>
        <end position="259"/>
    </location>
</feature>
<keyword evidence="11 16" id="KW-0863">Zinc-finger</keyword>
<dbReference type="GO" id="GO:0008270">
    <property type="term" value="F:zinc ion binding"/>
    <property type="evidence" value="ECO:0007669"/>
    <property type="project" value="UniProtKB-KW"/>
</dbReference>
<evidence type="ECO:0000256" key="7">
    <source>
        <dbReference type="ARBA" id="ARBA00022574"/>
    </source>
</evidence>
<feature type="compositionally biased region" description="Low complexity" evidence="17">
    <location>
        <begin position="260"/>
        <end position="271"/>
    </location>
</feature>
<dbReference type="InterPro" id="IPR001680">
    <property type="entry name" value="WD40_rpt"/>
</dbReference>
<dbReference type="SMART" id="SM00184">
    <property type="entry name" value="RING"/>
    <property type="match status" value="1"/>
</dbReference>
<feature type="domain" description="RING-type" evidence="18">
    <location>
        <begin position="101"/>
        <end position="146"/>
    </location>
</feature>
<dbReference type="Gene3D" id="3.30.40.10">
    <property type="entry name" value="Zinc/RING finger domain, C3HC4 (zinc finger)"/>
    <property type="match status" value="1"/>
</dbReference>
<dbReference type="GO" id="GO:0005737">
    <property type="term" value="C:cytoplasm"/>
    <property type="evidence" value="ECO:0007669"/>
    <property type="project" value="UniProtKB-SubCell"/>
</dbReference>
<evidence type="ECO:0000313" key="19">
    <source>
        <dbReference type="EnsemblMetazoa" id="CLYHEMP021945.5"/>
    </source>
</evidence>
<dbReference type="PANTHER" id="PTHR16047">
    <property type="entry name" value="RFWD3 PROTEIN"/>
    <property type="match status" value="1"/>
</dbReference>
<evidence type="ECO:0000256" key="9">
    <source>
        <dbReference type="ARBA" id="ARBA00022737"/>
    </source>
</evidence>
<dbReference type="OrthoDB" id="5600418at2759"/>
<keyword evidence="13" id="KW-0862">Zinc</keyword>
<evidence type="ECO:0000256" key="17">
    <source>
        <dbReference type="SAM" id="MobiDB-lite"/>
    </source>
</evidence>
<evidence type="ECO:0000256" key="6">
    <source>
        <dbReference type="ARBA" id="ARBA00022490"/>
    </source>
</evidence>
<dbReference type="InterPro" id="IPR037381">
    <property type="entry name" value="RFWD3"/>
</dbReference>
<keyword evidence="15" id="KW-0539">Nucleus</keyword>
<keyword evidence="7" id="KW-0853">WD repeat</keyword>
<dbReference type="EC" id="2.3.2.27" evidence="5"/>
<name>A0A7M5XEX6_9CNID</name>
<evidence type="ECO:0000256" key="15">
    <source>
        <dbReference type="ARBA" id="ARBA00023242"/>
    </source>
</evidence>
<comment type="pathway">
    <text evidence="4">Protein modification; protein ubiquitination.</text>
</comment>
<evidence type="ECO:0000256" key="5">
    <source>
        <dbReference type="ARBA" id="ARBA00012483"/>
    </source>
</evidence>
<dbReference type="GO" id="GO:0016567">
    <property type="term" value="P:protein ubiquitination"/>
    <property type="evidence" value="ECO:0007669"/>
    <property type="project" value="InterPro"/>
</dbReference>
<dbReference type="Pfam" id="PF23419">
    <property type="entry name" value="WD40_RFWD3"/>
    <property type="match status" value="1"/>
</dbReference>
<dbReference type="SUPFAM" id="SSF50978">
    <property type="entry name" value="WD40 repeat-like"/>
    <property type="match status" value="1"/>
</dbReference>
<keyword evidence="14" id="KW-0234">DNA repair</keyword>
<dbReference type="InterPro" id="IPR013083">
    <property type="entry name" value="Znf_RING/FYVE/PHD"/>
</dbReference>
<dbReference type="EnsemblMetazoa" id="CLYHEMT021945.5">
    <property type="protein sequence ID" value="CLYHEMP021945.5"/>
    <property type="gene ID" value="CLYHEMG021945"/>
</dbReference>
<keyword evidence="8" id="KW-0808">Transferase</keyword>
<keyword evidence="11 16" id="KW-0479">Metal-binding</keyword>
<dbReference type="InterPro" id="IPR036322">
    <property type="entry name" value="WD40_repeat_dom_sf"/>
</dbReference>
<dbReference type="CDD" id="cd16450">
    <property type="entry name" value="mRING-C3HGC3_RFWD3"/>
    <property type="match status" value="1"/>
</dbReference>
<dbReference type="InterPro" id="IPR015943">
    <property type="entry name" value="WD40/YVTN_repeat-like_dom_sf"/>
</dbReference>
<keyword evidence="20" id="KW-1185">Reference proteome</keyword>
<keyword evidence="12" id="KW-0833">Ubl conjugation pathway</keyword>
<evidence type="ECO:0000313" key="20">
    <source>
        <dbReference type="Proteomes" id="UP000594262"/>
    </source>
</evidence>
<dbReference type="CDD" id="cd22249">
    <property type="entry name" value="UDM1_RNF168_RNF169-like"/>
    <property type="match status" value="1"/>
</dbReference>
<keyword evidence="9" id="KW-0677">Repeat</keyword>
<proteinExistence type="predicted"/>
<sequence length="617" mass="68582">MITRRARRRVNSQQEVDQIEEAATLNVITIEDSPNEESESNNMTDTEADVHMKTPEGSNTRLTACAVQTTPGLALNGPPIEQGQVAKTLPLNDSMDEEQSCPICFEMWTSAGAHRLVSLPCGHLFGRSCIERWLKEPKNKCCPQCKSTAKRKDIRNIFAKSLKALDTSEKEQVKKAFLEEQYKRSKAEENEAKAVLQCQLMQAEMEKLRKQISEQANQTKSSVASSSRGDVAGPSGSGVQSTFMARNQFSPMKATQQHSQQQRRPANPRRPALSDYGKSYKFQRTLQVSQKDARVLAYDGTHMTMVVTKPSPNQLFKGFGVFKVSSLEQRSSEYISIHSNTIRDAKFNPTGDRLLLTASVDKTLKLTSVLSNSMVQSYTCPNPVWACAWDESNCNYVYAGLQNGQCYVYDIRQTSGELSVIRPRLGVPRPIVSLAYVPPGNENSVLRCQGVLVGTLQGGWFIQNVNNENFIDHQLILPEGSCSGLYFDKTNRSCLLSQRPGKSNHRIIQSVFQLAGDCTQNNPIHANIVQRCFGGNRSQSLTRSILFPCPEATDHLMVASGDEASASVILWDGNNGKDMPKLSCTGGTIFDVLSFEAYNSHFIAALTEKTLNFFQWQ</sequence>
<dbReference type="SUPFAM" id="SSF57850">
    <property type="entry name" value="RING/U-box"/>
    <property type="match status" value="1"/>
</dbReference>
<organism evidence="19 20">
    <name type="scientific">Clytia hemisphaerica</name>
    <dbReference type="NCBI Taxonomy" id="252671"/>
    <lineage>
        <taxon>Eukaryota</taxon>
        <taxon>Metazoa</taxon>
        <taxon>Cnidaria</taxon>
        <taxon>Hydrozoa</taxon>
        <taxon>Hydroidolina</taxon>
        <taxon>Leptothecata</taxon>
        <taxon>Obeliida</taxon>
        <taxon>Clytiidae</taxon>
        <taxon>Clytia</taxon>
    </lineage>
</organism>
<evidence type="ECO:0000256" key="12">
    <source>
        <dbReference type="ARBA" id="ARBA00022786"/>
    </source>
</evidence>
<reference evidence="19" key="1">
    <citation type="submission" date="2021-01" db="UniProtKB">
        <authorList>
            <consortium name="EnsemblMetazoa"/>
        </authorList>
    </citation>
    <scope>IDENTIFICATION</scope>
</reference>
<evidence type="ECO:0000256" key="16">
    <source>
        <dbReference type="PROSITE-ProRule" id="PRU00175"/>
    </source>
</evidence>
<evidence type="ECO:0000256" key="14">
    <source>
        <dbReference type="ARBA" id="ARBA00023204"/>
    </source>
</evidence>
<dbReference type="Proteomes" id="UP000594262">
    <property type="component" value="Unplaced"/>
</dbReference>
<evidence type="ECO:0000256" key="8">
    <source>
        <dbReference type="ARBA" id="ARBA00022679"/>
    </source>
</evidence>
<evidence type="ECO:0000256" key="3">
    <source>
        <dbReference type="ARBA" id="ARBA00004496"/>
    </source>
</evidence>
<dbReference type="SMART" id="SM00320">
    <property type="entry name" value="WD40"/>
    <property type="match status" value="2"/>
</dbReference>
<evidence type="ECO:0000256" key="11">
    <source>
        <dbReference type="ARBA" id="ARBA00022771"/>
    </source>
</evidence>
<feature type="region of interest" description="Disordered" evidence="17">
    <location>
        <begin position="211"/>
        <end position="276"/>
    </location>
</feature>
<dbReference type="GO" id="GO:0036297">
    <property type="term" value="P:interstrand cross-link repair"/>
    <property type="evidence" value="ECO:0007669"/>
    <property type="project" value="InterPro"/>
</dbReference>
<dbReference type="GO" id="GO:0061630">
    <property type="term" value="F:ubiquitin protein ligase activity"/>
    <property type="evidence" value="ECO:0007669"/>
    <property type="project" value="UniProtKB-EC"/>
</dbReference>
<evidence type="ECO:0000256" key="13">
    <source>
        <dbReference type="ARBA" id="ARBA00022833"/>
    </source>
</evidence>
<feature type="compositionally biased region" description="Polar residues" evidence="17">
    <location>
        <begin position="213"/>
        <end position="228"/>
    </location>
</feature>
<dbReference type="Gene3D" id="2.130.10.10">
    <property type="entry name" value="YVTN repeat-like/Quinoprotein amine dehydrogenase"/>
    <property type="match status" value="1"/>
</dbReference>
<comment type="subcellular location">
    <subcellularLocation>
        <location evidence="3">Cytoplasm</location>
    </subcellularLocation>
    <subcellularLocation>
        <location evidence="2">Nucleus</location>
        <location evidence="2">PML body</location>
    </subcellularLocation>
</comment>
<evidence type="ECO:0000256" key="10">
    <source>
        <dbReference type="ARBA" id="ARBA00022763"/>
    </source>
</evidence>
<keyword evidence="6" id="KW-0963">Cytoplasm</keyword>
<dbReference type="InterPro" id="IPR056527">
    <property type="entry name" value="WD40_RFWD3"/>
</dbReference>
<dbReference type="GO" id="GO:0016605">
    <property type="term" value="C:PML body"/>
    <property type="evidence" value="ECO:0007669"/>
    <property type="project" value="UniProtKB-SubCell"/>
</dbReference>
<dbReference type="PANTHER" id="PTHR16047:SF7">
    <property type="entry name" value="E3 UBIQUITIN-PROTEIN LIGASE RFWD3"/>
    <property type="match status" value="1"/>
</dbReference>
<keyword evidence="10" id="KW-0227">DNA damage</keyword>
<evidence type="ECO:0000256" key="2">
    <source>
        <dbReference type="ARBA" id="ARBA00004322"/>
    </source>
</evidence>
<dbReference type="AlphaFoldDB" id="A0A7M5XEX6"/>
<dbReference type="GeneID" id="136812691"/>
<protein>
    <recommendedName>
        <fullName evidence="5">RING-type E3 ubiquitin transferase</fullName>
        <ecNumber evidence="5">2.3.2.27</ecNumber>
    </recommendedName>
</protein>
<dbReference type="EnsemblMetazoa" id="CLYHEMT021945.6">
    <property type="protein sequence ID" value="CLYHEMP021945.6"/>
    <property type="gene ID" value="CLYHEMG021945"/>
</dbReference>
<evidence type="ECO:0000256" key="4">
    <source>
        <dbReference type="ARBA" id="ARBA00004906"/>
    </source>
</evidence>
<dbReference type="InterPro" id="IPR001841">
    <property type="entry name" value="Znf_RING"/>
</dbReference>
<dbReference type="RefSeq" id="XP_066925318.1">
    <property type="nucleotide sequence ID" value="XM_067069217.1"/>
</dbReference>
<evidence type="ECO:0000256" key="1">
    <source>
        <dbReference type="ARBA" id="ARBA00000900"/>
    </source>
</evidence>
<dbReference type="Pfam" id="PF13639">
    <property type="entry name" value="zf-RING_2"/>
    <property type="match status" value="1"/>
</dbReference>